<evidence type="ECO:0000313" key="3">
    <source>
        <dbReference type="Proteomes" id="UP001266305"/>
    </source>
</evidence>
<keyword evidence="3" id="KW-1185">Reference proteome</keyword>
<evidence type="ECO:0000256" key="1">
    <source>
        <dbReference type="SAM" id="MobiDB-lite"/>
    </source>
</evidence>
<proteinExistence type="predicted"/>
<protein>
    <submittedName>
        <fullName evidence="2">Uncharacterized protein</fullName>
    </submittedName>
</protein>
<reference evidence="2 3" key="1">
    <citation type="submission" date="2023-05" db="EMBL/GenBank/DDBJ databases">
        <title>B98-5 Cell Line De Novo Hybrid Assembly: An Optical Mapping Approach.</title>
        <authorList>
            <person name="Kananen K."/>
            <person name="Auerbach J.A."/>
            <person name="Kautto E."/>
            <person name="Blachly J.S."/>
        </authorList>
    </citation>
    <scope>NUCLEOTIDE SEQUENCE [LARGE SCALE GENOMIC DNA]</scope>
    <source>
        <strain evidence="2">B95-8</strain>
        <tissue evidence="2">Cell line</tissue>
    </source>
</reference>
<accession>A0ABQ9TPS9</accession>
<dbReference type="Proteomes" id="UP001266305">
    <property type="component" value="Unassembled WGS sequence"/>
</dbReference>
<organism evidence="2 3">
    <name type="scientific">Saguinus oedipus</name>
    <name type="common">Cotton-top tamarin</name>
    <name type="synonym">Oedipomidas oedipus</name>
    <dbReference type="NCBI Taxonomy" id="9490"/>
    <lineage>
        <taxon>Eukaryota</taxon>
        <taxon>Metazoa</taxon>
        <taxon>Chordata</taxon>
        <taxon>Craniata</taxon>
        <taxon>Vertebrata</taxon>
        <taxon>Euteleostomi</taxon>
        <taxon>Mammalia</taxon>
        <taxon>Eutheria</taxon>
        <taxon>Euarchontoglires</taxon>
        <taxon>Primates</taxon>
        <taxon>Haplorrhini</taxon>
        <taxon>Platyrrhini</taxon>
        <taxon>Cebidae</taxon>
        <taxon>Callitrichinae</taxon>
        <taxon>Saguinus</taxon>
    </lineage>
</organism>
<name>A0ABQ9TPS9_SAGOE</name>
<comment type="caution">
    <text evidence="2">The sequence shown here is derived from an EMBL/GenBank/DDBJ whole genome shotgun (WGS) entry which is preliminary data.</text>
</comment>
<feature type="region of interest" description="Disordered" evidence="1">
    <location>
        <begin position="64"/>
        <end position="159"/>
    </location>
</feature>
<feature type="compositionally biased region" description="Pro residues" evidence="1">
    <location>
        <begin position="73"/>
        <end position="82"/>
    </location>
</feature>
<gene>
    <name evidence="2" type="ORF">P7K49_035637</name>
</gene>
<dbReference type="EMBL" id="JASSZA010000020">
    <property type="protein sequence ID" value="KAK2086212.1"/>
    <property type="molecule type" value="Genomic_DNA"/>
</dbReference>
<sequence>CQAPAPPSSFFLAAQTLFHQSQPTRLRKFFQDDPQACPSVQNPSISDRFRDLPPAQSLARAWKIGGASRPRPSALPPNPLPAPNELRLCGGPASPSPGRCAAAPCQNPEKWIERSAPHQPSRAAVRTSRSGLVDRKPGLEPVRGSRPRAGADAASGLRG</sequence>
<evidence type="ECO:0000313" key="2">
    <source>
        <dbReference type="EMBL" id="KAK2086212.1"/>
    </source>
</evidence>
<feature type="non-terminal residue" evidence="2">
    <location>
        <position position="1"/>
    </location>
</feature>